<dbReference type="Pfam" id="PF01596">
    <property type="entry name" value="Methyltransf_3"/>
    <property type="match status" value="1"/>
</dbReference>
<evidence type="ECO:0000313" key="5">
    <source>
        <dbReference type="Proteomes" id="UP000321769"/>
    </source>
</evidence>
<dbReference type="AlphaFoldDB" id="A0A512HV55"/>
<dbReference type="PANTHER" id="PTHR10509:SF85">
    <property type="entry name" value="O-METHYLTRANSFERASE RV1220C-RELATED"/>
    <property type="match status" value="1"/>
</dbReference>
<organism evidence="4 5">
    <name type="scientific">Aeromicrobium flavum</name>
    <dbReference type="NCBI Taxonomy" id="416568"/>
    <lineage>
        <taxon>Bacteria</taxon>
        <taxon>Bacillati</taxon>
        <taxon>Actinomycetota</taxon>
        <taxon>Actinomycetes</taxon>
        <taxon>Propionibacteriales</taxon>
        <taxon>Nocardioidaceae</taxon>
        <taxon>Aeromicrobium</taxon>
    </lineage>
</organism>
<dbReference type="Proteomes" id="UP000321769">
    <property type="component" value="Unassembled WGS sequence"/>
</dbReference>
<protein>
    <submittedName>
        <fullName evidence="4">O-methyltransferase</fullName>
    </submittedName>
</protein>
<dbReference type="InterPro" id="IPR029063">
    <property type="entry name" value="SAM-dependent_MTases_sf"/>
</dbReference>
<dbReference type="OrthoDB" id="4774874at2"/>
<reference evidence="4 5" key="1">
    <citation type="submission" date="2019-07" db="EMBL/GenBank/DDBJ databases">
        <title>Whole genome shotgun sequence of Aeromicrobium flavum NBRC 107625.</title>
        <authorList>
            <person name="Hosoyama A."/>
            <person name="Uohara A."/>
            <person name="Ohji S."/>
            <person name="Ichikawa N."/>
        </authorList>
    </citation>
    <scope>NUCLEOTIDE SEQUENCE [LARGE SCALE GENOMIC DNA]</scope>
    <source>
        <strain evidence="4 5">NBRC 107625</strain>
    </source>
</reference>
<dbReference type="Gene3D" id="3.40.50.150">
    <property type="entry name" value="Vaccinia Virus protein VP39"/>
    <property type="match status" value="1"/>
</dbReference>
<keyword evidence="1 4" id="KW-0489">Methyltransferase</keyword>
<evidence type="ECO:0000256" key="2">
    <source>
        <dbReference type="ARBA" id="ARBA00022679"/>
    </source>
</evidence>
<evidence type="ECO:0000256" key="1">
    <source>
        <dbReference type="ARBA" id="ARBA00022603"/>
    </source>
</evidence>
<dbReference type="InterPro" id="IPR050362">
    <property type="entry name" value="Cation-dep_OMT"/>
</dbReference>
<dbReference type="EMBL" id="BJZQ01000006">
    <property type="protein sequence ID" value="GEO89290.1"/>
    <property type="molecule type" value="Genomic_DNA"/>
</dbReference>
<comment type="caution">
    <text evidence="4">The sequence shown here is derived from an EMBL/GenBank/DDBJ whole genome shotgun (WGS) entry which is preliminary data.</text>
</comment>
<name>A0A512HV55_9ACTN</name>
<evidence type="ECO:0000256" key="3">
    <source>
        <dbReference type="ARBA" id="ARBA00022691"/>
    </source>
</evidence>
<keyword evidence="5" id="KW-1185">Reference proteome</keyword>
<dbReference type="GO" id="GO:0008171">
    <property type="term" value="F:O-methyltransferase activity"/>
    <property type="evidence" value="ECO:0007669"/>
    <property type="project" value="InterPro"/>
</dbReference>
<gene>
    <name evidence="4" type="ORF">AFL01nite_16170</name>
</gene>
<dbReference type="GO" id="GO:0032259">
    <property type="term" value="P:methylation"/>
    <property type="evidence" value="ECO:0007669"/>
    <property type="project" value="UniProtKB-KW"/>
</dbReference>
<dbReference type="GO" id="GO:0008757">
    <property type="term" value="F:S-adenosylmethionine-dependent methyltransferase activity"/>
    <property type="evidence" value="ECO:0007669"/>
    <property type="project" value="TreeGrafter"/>
</dbReference>
<dbReference type="CDD" id="cd02440">
    <property type="entry name" value="AdoMet_MTases"/>
    <property type="match status" value="1"/>
</dbReference>
<sequence>MTTEASLAYAEQYQPEDDHLRAARQHAETVGVVPVLPGARAALTFLAGAANARNIAEIGTGTGVSGLALLRGMLPDGVLTSVDLEAENQRLARDVFRAAGIPPTRFRLITGSALDVLPRLNDGGYDLVFCDGDKVEYGEYFDEALRLTRAGGFVVFDNALWHDRVADPSRRDPETVAIRELVERVGNDEDLSALLLPLGDGLLVLQKPH</sequence>
<dbReference type="InterPro" id="IPR002935">
    <property type="entry name" value="SAM_O-MeTrfase"/>
</dbReference>
<evidence type="ECO:0000313" key="4">
    <source>
        <dbReference type="EMBL" id="GEO89290.1"/>
    </source>
</evidence>
<accession>A0A512HV55</accession>
<dbReference type="SUPFAM" id="SSF53335">
    <property type="entry name" value="S-adenosyl-L-methionine-dependent methyltransferases"/>
    <property type="match status" value="1"/>
</dbReference>
<proteinExistence type="predicted"/>
<dbReference type="RefSeq" id="WP_146827164.1">
    <property type="nucleotide sequence ID" value="NZ_BAAAYQ010000005.1"/>
</dbReference>
<keyword evidence="2 4" id="KW-0808">Transferase</keyword>
<keyword evidence="3" id="KW-0949">S-adenosyl-L-methionine</keyword>
<dbReference type="PROSITE" id="PS51682">
    <property type="entry name" value="SAM_OMT_I"/>
    <property type="match status" value="1"/>
</dbReference>
<dbReference type="PANTHER" id="PTHR10509">
    <property type="entry name" value="O-METHYLTRANSFERASE-RELATED"/>
    <property type="match status" value="1"/>
</dbReference>